<dbReference type="InterPro" id="IPR000355">
    <property type="entry name" value="Chemokine_rcpt"/>
</dbReference>
<evidence type="ECO:0000256" key="11">
    <source>
        <dbReference type="ARBA" id="ARBA00023157"/>
    </source>
</evidence>
<gene>
    <name evidence="23" type="primary">ACKR2</name>
</gene>
<dbReference type="AlphaFoldDB" id="A0A6J0IFJ9"/>
<feature type="transmembrane region" description="Helical" evidence="20">
    <location>
        <begin position="240"/>
        <end position="260"/>
    </location>
</feature>
<dbReference type="InterPro" id="IPR000276">
    <property type="entry name" value="GPCR_Rhodpsn"/>
</dbReference>
<dbReference type="RefSeq" id="XP_017685500.1">
    <property type="nucleotide sequence ID" value="XM_017830011.1"/>
</dbReference>
<evidence type="ECO:0000256" key="4">
    <source>
        <dbReference type="ARBA" id="ARBA00022475"/>
    </source>
</evidence>
<evidence type="ECO:0000259" key="21">
    <source>
        <dbReference type="PROSITE" id="PS50262"/>
    </source>
</evidence>
<feature type="transmembrane region" description="Helical" evidence="20">
    <location>
        <begin position="446"/>
        <end position="469"/>
    </location>
</feature>
<evidence type="ECO:0000256" key="3">
    <source>
        <dbReference type="ARBA" id="ARBA00004651"/>
    </source>
</evidence>
<dbReference type="Pfam" id="PF00001">
    <property type="entry name" value="7tm_1"/>
    <property type="match status" value="1"/>
</dbReference>
<evidence type="ECO:0000256" key="17">
    <source>
        <dbReference type="ARBA" id="ARBA00075078"/>
    </source>
</evidence>
<evidence type="ECO:0000256" key="2">
    <source>
        <dbReference type="ARBA" id="ARBA00004412"/>
    </source>
</evidence>
<keyword evidence="7" id="KW-0967">Endosome</keyword>
<dbReference type="PRINTS" id="PR00657">
    <property type="entry name" value="CCCHEMOKINER"/>
</dbReference>
<feature type="transmembrane region" description="Helical" evidence="20">
    <location>
        <begin position="280"/>
        <end position="304"/>
    </location>
</feature>
<keyword evidence="11" id="KW-1015">Disulfide bond</keyword>
<comment type="subcellular location">
    <subcellularLocation>
        <location evidence="3">Cell membrane</location>
        <topology evidence="3">Multi-pass membrane protein</topology>
    </subcellularLocation>
    <subcellularLocation>
        <location evidence="2">Early endosome</location>
    </subcellularLocation>
    <subcellularLocation>
        <location evidence="1">Recycling endosome</location>
    </subcellularLocation>
</comment>
<dbReference type="InterPro" id="IPR017452">
    <property type="entry name" value="GPCR_Rhodpsn_7TM"/>
</dbReference>
<evidence type="ECO:0000256" key="12">
    <source>
        <dbReference type="ARBA" id="ARBA00023170"/>
    </source>
</evidence>
<keyword evidence="10 20" id="KW-0472">Membrane</keyword>
<keyword evidence="8 20" id="KW-1133">Transmembrane helix</keyword>
<feature type="transmembrane region" description="Helical" evidence="20">
    <location>
        <begin position="206"/>
        <end position="228"/>
    </location>
</feature>
<evidence type="ECO:0000256" key="5">
    <source>
        <dbReference type="ARBA" id="ARBA00022553"/>
    </source>
</evidence>
<evidence type="ECO:0000256" key="19">
    <source>
        <dbReference type="ARBA" id="ARBA00081867"/>
    </source>
</evidence>
<protein>
    <recommendedName>
        <fullName evidence="16">Atypical chemokine receptor 2</fullName>
    </recommendedName>
    <alternativeName>
        <fullName evidence="17">C-C chemokine receptor D6</fullName>
    </alternativeName>
    <alternativeName>
        <fullName evidence="18">Chemokine-binding protein 2</fullName>
    </alternativeName>
    <alternativeName>
        <fullName evidence="19">Chemokine-binding protein D6</fullName>
    </alternativeName>
</protein>
<dbReference type="GO" id="GO:0019722">
    <property type="term" value="P:calcium-mediated signaling"/>
    <property type="evidence" value="ECO:0007669"/>
    <property type="project" value="TreeGrafter"/>
</dbReference>
<dbReference type="GO" id="GO:0006955">
    <property type="term" value="P:immune response"/>
    <property type="evidence" value="ECO:0007669"/>
    <property type="project" value="TreeGrafter"/>
</dbReference>
<feature type="transmembrane region" description="Helical" evidence="20">
    <location>
        <begin position="316"/>
        <end position="336"/>
    </location>
</feature>
<dbReference type="FunFam" id="1.20.1070.10:FF:000246">
    <property type="entry name" value="Atypical chemokine receptor 2"/>
    <property type="match status" value="1"/>
</dbReference>
<evidence type="ECO:0000256" key="18">
    <source>
        <dbReference type="ARBA" id="ARBA00077778"/>
    </source>
</evidence>
<accession>A0A6J0IFJ9</accession>
<dbReference type="SUPFAM" id="SSF81321">
    <property type="entry name" value="Family A G protein-coupled receptor-like"/>
    <property type="match status" value="1"/>
</dbReference>
<keyword evidence="5" id="KW-0597">Phosphoprotein</keyword>
<dbReference type="Proteomes" id="UP000504624">
    <property type="component" value="Unplaced"/>
</dbReference>
<keyword evidence="9" id="KW-0297">G-protein coupled receptor</keyword>
<dbReference type="InterPro" id="IPR050119">
    <property type="entry name" value="CCR1-9-like"/>
</dbReference>
<dbReference type="GO" id="GO:0005769">
    <property type="term" value="C:early endosome"/>
    <property type="evidence" value="ECO:0007669"/>
    <property type="project" value="UniProtKB-SubCell"/>
</dbReference>
<dbReference type="GO" id="GO:0006954">
    <property type="term" value="P:inflammatory response"/>
    <property type="evidence" value="ECO:0007669"/>
    <property type="project" value="UniProtKB-KW"/>
</dbReference>
<evidence type="ECO:0000313" key="22">
    <source>
        <dbReference type="Proteomes" id="UP000504624"/>
    </source>
</evidence>
<dbReference type="GO" id="GO:0016493">
    <property type="term" value="F:C-C chemokine receptor activity"/>
    <property type="evidence" value="ECO:0007669"/>
    <property type="project" value="TreeGrafter"/>
</dbReference>
<organism evidence="22 23">
    <name type="scientific">Lepidothrix coronata</name>
    <name type="common">blue-crowned manakin</name>
    <dbReference type="NCBI Taxonomy" id="321398"/>
    <lineage>
        <taxon>Eukaryota</taxon>
        <taxon>Metazoa</taxon>
        <taxon>Chordata</taxon>
        <taxon>Craniata</taxon>
        <taxon>Vertebrata</taxon>
        <taxon>Euteleostomi</taxon>
        <taxon>Archelosauria</taxon>
        <taxon>Archosauria</taxon>
        <taxon>Dinosauria</taxon>
        <taxon>Saurischia</taxon>
        <taxon>Theropoda</taxon>
        <taxon>Coelurosauria</taxon>
        <taxon>Aves</taxon>
        <taxon>Neognathae</taxon>
        <taxon>Neoaves</taxon>
        <taxon>Telluraves</taxon>
        <taxon>Australaves</taxon>
        <taxon>Passeriformes</taxon>
        <taxon>Pipridae</taxon>
        <taxon>Lepidothrix</taxon>
    </lineage>
</organism>
<dbReference type="GO" id="GO:0055037">
    <property type="term" value="C:recycling endosome"/>
    <property type="evidence" value="ECO:0007669"/>
    <property type="project" value="UniProtKB-SubCell"/>
</dbReference>
<dbReference type="PRINTS" id="PR00237">
    <property type="entry name" value="GPCRRHODOPSN"/>
</dbReference>
<evidence type="ECO:0000313" key="23">
    <source>
        <dbReference type="RefSeq" id="XP_017685500.1"/>
    </source>
</evidence>
<dbReference type="PANTHER" id="PTHR10489">
    <property type="entry name" value="CELL ADHESION MOLECULE"/>
    <property type="match status" value="1"/>
</dbReference>
<evidence type="ECO:0000256" key="6">
    <source>
        <dbReference type="ARBA" id="ARBA00022692"/>
    </source>
</evidence>
<name>A0A6J0IFJ9_9PASS</name>
<dbReference type="GO" id="GO:0019957">
    <property type="term" value="F:C-C chemokine binding"/>
    <property type="evidence" value="ECO:0007669"/>
    <property type="project" value="TreeGrafter"/>
</dbReference>
<keyword evidence="14" id="KW-0395">Inflammatory response</keyword>
<evidence type="ECO:0000256" key="14">
    <source>
        <dbReference type="ARBA" id="ARBA00023198"/>
    </source>
</evidence>
<evidence type="ECO:0000256" key="8">
    <source>
        <dbReference type="ARBA" id="ARBA00022989"/>
    </source>
</evidence>
<keyword evidence="6 20" id="KW-0812">Transmembrane</keyword>
<evidence type="ECO:0000256" key="15">
    <source>
        <dbReference type="ARBA" id="ARBA00023224"/>
    </source>
</evidence>
<dbReference type="GO" id="GO:0007204">
    <property type="term" value="P:positive regulation of cytosolic calcium ion concentration"/>
    <property type="evidence" value="ECO:0007669"/>
    <property type="project" value="TreeGrafter"/>
</dbReference>
<evidence type="ECO:0000256" key="20">
    <source>
        <dbReference type="SAM" id="Phobius"/>
    </source>
</evidence>
<keyword evidence="4" id="KW-1003">Cell membrane</keyword>
<evidence type="ECO:0000256" key="1">
    <source>
        <dbReference type="ARBA" id="ARBA00004172"/>
    </source>
</evidence>
<feature type="domain" description="G-protein coupled receptors family 1 profile" evidence="21">
    <location>
        <begin position="217"/>
        <end position="466"/>
    </location>
</feature>
<dbReference type="GO" id="GO:0009897">
    <property type="term" value="C:external side of plasma membrane"/>
    <property type="evidence" value="ECO:0007669"/>
    <property type="project" value="TreeGrafter"/>
</dbReference>
<evidence type="ECO:0000256" key="10">
    <source>
        <dbReference type="ARBA" id="ARBA00023136"/>
    </source>
</evidence>
<dbReference type="GO" id="GO:0060326">
    <property type="term" value="P:cell chemotaxis"/>
    <property type="evidence" value="ECO:0007669"/>
    <property type="project" value="TreeGrafter"/>
</dbReference>
<evidence type="ECO:0000256" key="13">
    <source>
        <dbReference type="ARBA" id="ARBA00023180"/>
    </source>
</evidence>
<reference evidence="23" key="1">
    <citation type="submission" date="2025-08" db="UniProtKB">
        <authorList>
            <consortium name="RefSeq"/>
        </authorList>
    </citation>
    <scope>IDENTIFICATION</scope>
</reference>
<feature type="transmembrane region" description="Helical" evidence="20">
    <location>
        <begin position="403"/>
        <end position="426"/>
    </location>
</feature>
<keyword evidence="22" id="KW-1185">Reference proteome</keyword>
<dbReference type="CTD" id="1238"/>
<dbReference type="PROSITE" id="PS50262">
    <property type="entry name" value="G_PROTEIN_RECEP_F1_2"/>
    <property type="match status" value="1"/>
</dbReference>
<keyword evidence="13" id="KW-0325">Glycoprotein</keyword>
<dbReference type="GeneID" id="108504697"/>
<feature type="transmembrane region" description="Helical" evidence="20">
    <location>
        <begin position="370"/>
        <end position="391"/>
    </location>
</feature>
<dbReference type="OrthoDB" id="8576531at2759"/>
<keyword evidence="15" id="KW-0807">Transducer</keyword>
<sequence length="518" mass="58587">MSSVKVSETSVKNFSVKKLFCQNLLQQTPLTEAISALAGVEDPAASKEHMSQSDFLENMQISTTRSQHVLRQGGDRLSTAVILDQHQERQKQNQGVHISCPLALARVKEVPKSLIRAFSRMETGEETPLPGISWDGYLSNFRHGTAAGSHLSNTTSAVTTITAPWLDGANSSEYPYEYLDEEDYGQYGLCTKEEVLSFSKVFLPSFYTVVFLLGMAGNALLFIVLIMYIRKRKKMTEVYLLNLVVSDFFLLLTLPFWALYVSQGATWDVLCPVLNAMYTLNFYSGIFFVSCMSLDMYLQIVYACSAHSSTSWRKSILGLLVVWILSILLSIPDGLFTSTRQIHNKTTMCTQDYGQDHLFWKVVFRVTQNILGFLLPFLFMVFCYSRIACVLSTSQLPGSRRALCLVFTLVGVFFVLWSPYNIVLILHSLQDVGVIRSCESSRKLDYAMQVTESLSFVHCCLNPLLYAFVKKRFRSYLWKIPQAIFRRSGFFHIQPSETSPSCSRYVAEIEMLSVTTVS</sequence>
<proteinExistence type="predicted"/>
<evidence type="ECO:0000256" key="16">
    <source>
        <dbReference type="ARBA" id="ARBA00072022"/>
    </source>
</evidence>
<dbReference type="PANTHER" id="PTHR10489:SF942">
    <property type="entry name" value="ATYPICAL CHEMOKINE RECEPTOR 2"/>
    <property type="match status" value="1"/>
</dbReference>
<dbReference type="Gene3D" id="1.20.1070.10">
    <property type="entry name" value="Rhodopsin 7-helix transmembrane proteins"/>
    <property type="match status" value="1"/>
</dbReference>
<keyword evidence="12 23" id="KW-0675">Receptor</keyword>
<evidence type="ECO:0000256" key="7">
    <source>
        <dbReference type="ARBA" id="ARBA00022753"/>
    </source>
</evidence>
<evidence type="ECO:0000256" key="9">
    <source>
        <dbReference type="ARBA" id="ARBA00023040"/>
    </source>
</evidence>